<organism evidence="1 2">
    <name type="scientific">Caerostris extrusa</name>
    <name type="common">Bark spider</name>
    <name type="synonym">Caerostris bankana</name>
    <dbReference type="NCBI Taxonomy" id="172846"/>
    <lineage>
        <taxon>Eukaryota</taxon>
        <taxon>Metazoa</taxon>
        <taxon>Ecdysozoa</taxon>
        <taxon>Arthropoda</taxon>
        <taxon>Chelicerata</taxon>
        <taxon>Arachnida</taxon>
        <taxon>Araneae</taxon>
        <taxon>Araneomorphae</taxon>
        <taxon>Entelegynae</taxon>
        <taxon>Araneoidea</taxon>
        <taxon>Araneidae</taxon>
        <taxon>Caerostris</taxon>
    </lineage>
</organism>
<evidence type="ECO:0000313" key="2">
    <source>
        <dbReference type="Proteomes" id="UP001054945"/>
    </source>
</evidence>
<accession>A0AAV4T7R5</accession>
<protein>
    <submittedName>
        <fullName evidence="1">Uncharacterized protein</fullName>
    </submittedName>
</protein>
<dbReference type="EMBL" id="BPLR01010886">
    <property type="protein sequence ID" value="GIY42713.1"/>
    <property type="molecule type" value="Genomic_DNA"/>
</dbReference>
<keyword evidence="2" id="KW-1185">Reference proteome</keyword>
<gene>
    <name evidence="1" type="ORF">CEXT_184941</name>
</gene>
<dbReference type="Proteomes" id="UP001054945">
    <property type="component" value="Unassembled WGS sequence"/>
</dbReference>
<proteinExistence type="predicted"/>
<name>A0AAV4T7R5_CAEEX</name>
<dbReference type="AlphaFoldDB" id="A0AAV4T7R5"/>
<reference evidence="1 2" key="1">
    <citation type="submission" date="2021-06" db="EMBL/GenBank/DDBJ databases">
        <title>Caerostris extrusa draft genome.</title>
        <authorList>
            <person name="Kono N."/>
            <person name="Arakawa K."/>
        </authorList>
    </citation>
    <scope>NUCLEOTIDE SEQUENCE [LARGE SCALE GENOMIC DNA]</scope>
</reference>
<sequence>MTIPSDRCKSSTGGAPTPRYYCSNFPKWNSPPVVPSALGQLTLRCPLSTWTFEFRNKSRAKLDLLLKCEQNELGFGERGDDNWLRIEVQVLLQQKRVSVSIEEMGKVI</sequence>
<comment type="caution">
    <text evidence="1">The sequence shown here is derived from an EMBL/GenBank/DDBJ whole genome shotgun (WGS) entry which is preliminary data.</text>
</comment>
<evidence type="ECO:0000313" key="1">
    <source>
        <dbReference type="EMBL" id="GIY42713.1"/>
    </source>
</evidence>